<dbReference type="Pfam" id="PF10551">
    <property type="entry name" value="MULE"/>
    <property type="match status" value="1"/>
</dbReference>
<evidence type="ECO:0008006" key="5">
    <source>
        <dbReference type="Google" id="ProtNLM"/>
    </source>
</evidence>
<proteinExistence type="predicted"/>
<accession>A0AA89AL94</accession>
<evidence type="ECO:0000313" key="4">
    <source>
        <dbReference type="Proteomes" id="UP001188597"/>
    </source>
</evidence>
<dbReference type="InterPro" id="IPR004330">
    <property type="entry name" value="FAR1_DNA_bnd_dom"/>
</dbReference>
<dbReference type="InterPro" id="IPR018289">
    <property type="entry name" value="MULE_transposase_dom"/>
</dbReference>
<dbReference type="AlphaFoldDB" id="A0AA89AL94"/>
<dbReference type="PANTHER" id="PTHR47718">
    <property type="entry name" value="OS01G0519700 PROTEIN"/>
    <property type="match status" value="1"/>
</dbReference>
<feature type="domain" description="MULE transposase" evidence="2">
    <location>
        <begin position="252"/>
        <end position="333"/>
    </location>
</feature>
<protein>
    <recommendedName>
        <fullName evidence="5">Protein FAR1-RELATED SEQUENCE</fullName>
    </recommendedName>
</protein>
<reference evidence="3" key="1">
    <citation type="submission" date="2022-12" db="EMBL/GenBank/DDBJ databases">
        <title>Draft genome assemblies for two species of Escallonia (Escalloniales).</title>
        <authorList>
            <person name="Chanderbali A."/>
            <person name="Dervinis C."/>
            <person name="Anghel I."/>
            <person name="Soltis D."/>
            <person name="Soltis P."/>
            <person name="Zapata F."/>
        </authorList>
    </citation>
    <scope>NUCLEOTIDE SEQUENCE</scope>
    <source>
        <strain evidence="3">UCBG64.0493</strain>
        <tissue evidence="3">Leaf</tissue>
    </source>
</reference>
<keyword evidence="4" id="KW-1185">Reference proteome</keyword>
<evidence type="ECO:0000313" key="3">
    <source>
        <dbReference type="EMBL" id="KAK3006585.1"/>
    </source>
</evidence>
<dbReference type="Proteomes" id="UP001188597">
    <property type="component" value="Unassembled WGS sequence"/>
</dbReference>
<dbReference type="PANTHER" id="PTHR47718:SF2">
    <property type="entry name" value="PROTEIN FAR1-RELATED SEQUENCE 5-LIKE"/>
    <property type="match status" value="1"/>
</dbReference>
<gene>
    <name evidence="3" type="ORF">RJ639_017608</name>
</gene>
<feature type="domain" description="FAR1" evidence="1">
    <location>
        <begin position="109"/>
        <end position="175"/>
    </location>
</feature>
<name>A0AA89AL94_9ASTE</name>
<sequence>MELEELRNMEEDFWKQRSHENWASEGDRNTRFFHNKASARKKRSSEVYNALSSMFPTKSPGLDARHWRRKSVYIATEDPSSSTPPATIRVDDWVPKNGMEFDSREEAWKFWVDYGGKMGFGVRKDYSNKNRKDEVVTSEKFVCNKEGFRGIDKHDYLYKAPRAETRTGCHREIRRKGTCWISSARSKKLPSDQTRKRIAIWRSGKFVDEFQRSNITRSIILSYISIGYEEQITNIFWADGRMRMDYELFGDIVTFDTTFATNKDRRPLGMFIGFNHYREQVIFGASLLCDETRASFDWVFSTFFEAHNFKKPTALFTDQDIAMGNAISVVMPE</sequence>
<feature type="non-terminal residue" evidence="3">
    <location>
        <position position="1"/>
    </location>
</feature>
<comment type="caution">
    <text evidence="3">The sequence shown here is derived from an EMBL/GenBank/DDBJ whole genome shotgun (WGS) entry which is preliminary data.</text>
</comment>
<evidence type="ECO:0000259" key="2">
    <source>
        <dbReference type="Pfam" id="PF10551"/>
    </source>
</evidence>
<dbReference type="EMBL" id="JAVXUP010001973">
    <property type="protein sequence ID" value="KAK3006585.1"/>
    <property type="molecule type" value="Genomic_DNA"/>
</dbReference>
<evidence type="ECO:0000259" key="1">
    <source>
        <dbReference type="Pfam" id="PF03101"/>
    </source>
</evidence>
<dbReference type="Pfam" id="PF03101">
    <property type="entry name" value="FAR1"/>
    <property type="match status" value="1"/>
</dbReference>
<organism evidence="3 4">
    <name type="scientific">Escallonia herrerae</name>
    <dbReference type="NCBI Taxonomy" id="1293975"/>
    <lineage>
        <taxon>Eukaryota</taxon>
        <taxon>Viridiplantae</taxon>
        <taxon>Streptophyta</taxon>
        <taxon>Embryophyta</taxon>
        <taxon>Tracheophyta</taxon>
        <taxon>Spermatophyta</taxon>
        <taxon>Magnoliopsida</taxon>
        <taxon>eudicotyledons</taxon>
        <taxon>Gunneridae</taxon>
        <taxon>Pentapetalae</taxon>
        <taxon>asterids</taxon>
        <taxon>campanulids</taxon>
        <taxon>Escalloniales</taxon>
        <taxon>Escalloniaceae</taxon>
        <taxon>Escallonia</taxon>
    </lineage>
</organism>